<keyword evidence="5" id="KW-1185">Reference proteome</keyword>
<keyword evidence="3" id="KW-0687">Ribonucleoprotein</keyword>
<protein>
    <recommendedName>
        <fullName evidence="6">Ribosomal protein S17</fullName>
    </recommendedName>
</protein>
<dbReference type="Gene3D" id="2.40.50.140">
    <property type="entry name" value="Nucleic acid-binding proteins"/>
    <property type="match status" value="1"/>
</dbReference>
<dbReference type="eggNOG" id="ENOG502SBJ5">
    <property type="taxonomic scope" value="Eukaryota"/>
</dbReference>
<dbReference type="SUPFAM" id="SSF50249">
    <property type="entry name" value="Nucleic acid-binding proteins"/>
    <property type="match status" value="1"/>
</dbReference>
<dbReference type="PANTHER" id="PTHR10744:SF1">
    <property type="entry name" value="SMALL RIBOSOMAL SUBUNIT PROTEIN US17M"/>
    <property type="match status" value="1"/>
</dbReference>
<dbReference type="GO" id="GO:0003735">
    <property type="term" value="F:structural constituent of ribosome"/>
    <property type="evidence" value="ECO:0007669"/>
    <property type="project" value="InterPro"/>
</dbReference>
<evidence type="ECO:0000256" key="2">
    <source>
        <dbReference type="ARBA" id="ARBA00022980"/>
    </source>
</evidence>
<evidence type="ECO:0000256" key="1">
    <source>
        <dbReference type="ARBA" id="ARBA00010254"/>
    </source>
</evidence>
<dbReference type="CDD" id="cd00364">
    <property type="entry name" value="Ribosomal_uS17"/>
    <property type="match status" value="1"/>
</dbReference>
<dbReference type="GeneID" id="19114745"/>
<dbReference type="EMBL" id="KB445556">
    <property type="protein sequence ID" value="EMC95937.1"/>
    <property type="molecule type" value="Genomic_DNA"/>
</dbReference>
<dbReference type="Pfam" id="PF00366">
    <property type="entry name" value="Ribosomal_S17"/>
    <property type="match status" value="1"/>
</dbReference>
<evidence type="ECO:0000256" key="3">
    <source>
        <dbReference type="ARBA" id="ARBA00023274"/>
    </source>
</evidence>
<dbReference type="InterPro" id="IPR000266">
    <property type="entry name" value="Ribosomal_uS17"/>
</dbReference>
<keyword evidence="2" id="KW-0689">Ribosomal protein</keyword>
<feature type="non-terminal residue" evidence="4">
    <location>
        <position position="1"/>
    </location>
</feature>
<dbReference type="OrthoDB" id="274752at2759"/>
<dbReference type="AlphaFoldDB" id="M2LNK7"/>
<dbReference type="GO" id="GO:1990904">
    <property type="term" value="C:ribonucleoprotein complex"/>
    <property type="evidence" value="ECO:0007669"/>
    <property type="project" value="UniProtKB-KW"/>
</dbReference>
<dbReference type="InterPro" id="IPR012340">
    <property type="entry name" value="NA-bd_OB-fold"/>
</dbReference>
<gene>
    <name evidence="4" type="ORF">BAUCODRAFT_47953</name>
</gene>
<dbReference type="STRING" id="717646.M2LNK7"/>
<dbReference type="Proteomes" id="UP000011761">
    <property type="component" value="Unassembled WGS sequence"/>
</dbReference>
<dbReference type="HOGENOM" id="CLU_112095_1_0_1"/>
<comment type="similarity">
    <text evidence="1">Belongs to the universal ribosomal protein uS17 family.</text>
</comment>
<name>M2LNK7_BAUPA</name>
<dbReference type="OMA" id="VHDPNDS"/>
<dbReference type="RefSeq" id="XP_007676902.1">
    <property type="nucleotide sequence ID" value="XM_007678712.1"/>
</dbReference>
<proteinExistence type="inferred from homology"/>
<dbReference type="PANTHER" id="PTHR10744">
    <property type="entry name" value="40S RIBOSOMAL PROTEIN S11 FAMILY MEMBER"/>
    <property type="match status" value="1"/>
</dbReference>
<evidence type="ECO:0000313" key="5">
    <source>
        <dbReference type="Proteomes" id="UP000011761"/>
    </source>
</evidence>
<evidence type="ECO:0008006" key="6">
    <source>
        <dbReference type="Google" id="ProtNLM"/>
    </source>
</evidence>
<feature type="non-terminal residue" evidence="4">
    <location>
        <position position="124"/>
    </location>
</feature>
<dbReference type="KEGG" id="bcom:BAUCODRAFT_47953"/>
<accession>M2LNK7</accession>
<reference evidence="4 5" key="1">
    <citation type="journal article" date="2012" name="PLoS Pathog.">
        <title>Diverse lifestyles and strategies of plant pathogenesis encoded in the genomes of eighteen Dothideomycetes fungi.</title>
        <authorList>
            <person name="Ohm R.A."/>
            <person name="Feau N."/>
            <person name="Henrissat B."/>
            <person name="Schoch C.L."/>
            <person name="Horwitz B.A."/>
            <person name="Barry K.W."/>
            <person name="Condon B.J."/>
            <person name="Copeland A.C."/>
            <person name="Dhillon B."/>
            <person name="Glaser F."/>
            <person name="Hesse C.N."/>
            <person name="Kosti I."/>
            <person name="LaButti K."/>
            <person name="Lindquist E.A."/>
            <person name="Lucas S."/>
            <person name="Salamov A.A."/>
            <person name="Bradshaw R.E."/>
            <person name="Ciuffetti L."/>
            <person name="Hamelin R.C."/>
            <person name="Kema G.H.J."/>
            <person name="Lawrence C."/>
            <person name="Scott J.A."/>
            <person name="Spatafora J.W."/>
            <person name="Turgeon B.G."/>
            <person name="de Wit P.J.G.M."/>
            <person name="Zhong S."/>
            <person name="Goodwin S.B."/>
            <person name="Grigoriev I.V."/>
        </authorList>
    </citation>
    <scope>NUCLEOTIDE SEQUENCE [LARGE SCALE GENOMIC DNA]</scope>
    <source>
        <strain evidence="4 5">UAMH 10762</strain>
    </source>
</reference>
<dbReference type="GO" id="GO:0006412">
    <property type="term" value="P:translation"/>
    <property type="evidence" value="ECO:0007669"/>
    <property type="project" value="InterPro"/>
</dbReference>
<evidence type="ECO:0000313" key="4">
    <source>
        <dbReference type="EMBL" id="EMC95937.1"/>
    </source>
</evidence>
<dbReference type="GO" id="GO:0005739">
    <property type="term" value="C:mitochondrion"/>
    <property type="evidence" value="ECO:0007669"/>
    <property type="project" value="TreeGrafter"/>
</dbReference>
<dbReference type="GO" id="GO:0005840">
    <property type="term" value="C:ribosome"/>
    <property type="evidence" value="ECO:0007669"/>
    <property type="project" value="UniProtKB-KW"/>
</dbReference>
<sequence>GVVVSAGKMEKTVKVRVPGQRWEKKIGKYFADHTNYLVHDPNSTLVAGDVVELHRLRVSKSVHHVVASIVSAFGTPIEARAPIPSPDERLAAYKQKRFAKLERRSLRQEAAKGSASAIEALAAM</sequence>
<organism evidence="4 5">
    <name type="scientific">Baudoinia panamericana (strain UAMH 10762)</name>
    <name type="common">Angels' share fungus</name>
    <name type="synonym">Baudoinia compniacensis (strain UAMH 10762)</name>
    <dbReference type="NCBI Taxonomy" id="717646"/>
    <lineage>
        <taxon>Eukaryota</taxon>
        <taxon>Fungi</taxon>
        <taxon>Dikarya</taxon>
        <taxon>Ascomycota</taxon>
        <taxon>Pezizomycotina</taxon>
        <taxon>Dothideomycetes</taxon>
        <taxon>Dothideomycetidae</taxon>
        <taxon>Mycosphaerellales</taxon>
        <taxon>Teratosphaeriaceae</taxon>
        <taxon>Baudoinia</taxon>
    </lineage>
</organism>